<name>A0ABD0K5M2_9CAEN</name>
<evidence type="ECO:0000256" key="4">
    <source>
        <dbReference type="ARBA" id="ARBA00022729"/>
    </source>
</evidence>
<gene>
    <name evidence="13" type="ORF">BaRGS_00026516</name>
</gene>
<keyword evidence="14" id="KW-1185">Reference proteome</keyword>
<evidence type="ECO:0000259" key="12">
    <source>
        <dbReference type="SMART" id="SM00409"/>
    </source>
</evidence>
<evidence type="ECO:0000256" key="11">
    <source>
        <dbReference type="SAM" id="SignalP"/>
    </source>
</evidence>
<comment type="caution">
    <text evidence="13">The sequence shown here is derived from an EMBL/GenBank/DDBJ whole genome shotgun (WGS) entry which is preliminary data.</text>
</comment>
<dbReference type="Proteomes" id="UP001519460">
    <property type="component" value="Unassembled WGS sequence"/>
</dbReference>
<dbReference type="InterPro" id="IPR051713">
    <property type="entry name" value="T-cell_Activation_Regulation"/>
</dbReference>
<accession>A0ABD0K5M2</accession>
<evidence type="ECO:0000256" key="1">
    <source>
        <dbReference type="ARBA" id="ARBA00004251"/>
    </source>
</evidence>
<feature type="domain" description="Immunoglobulin" evidence="12">
    <location>
        <begin position="35"/>
        <end position="136"/>
    </location>
</feature>
<dbReference type="InterPro" id="IPR013783">
    <property type="entry name" value="Ig-like_fold"/>
</dbReference>
<evidence type="ECO:0000256" key="10">
    <source>
        <dbReference type="ARBA" id="ARBA00023319"/>
    </source>
</evidence>
<dbReference type="SMART" id="SM00409">
    <property type="entry name" value="IG"/>
    <property type="match status" value="4"/>
</dbReference>
<dbReference type="GO" id="GO:0005886">
    <property type="term" value="C:plasma membrane"/>
    <property type="evidence" value="ECO:0007669"/>
    <property type="project" value="UniProtKB-SubCell"/>
</dbReference>
<evidence type="ECO:0000256" key="8">
    <source>
        <dbReference type="ARBA" id="ARBA00023170"/>
    </source>
</evidence>
<dbReference type="AlphaFoldDB" id="A0ABD0K5M2"/>
<keyword evidence="8" id="KW-0675">Receptor</keyword>
<evidence type="ECO:0000256" key="9">
    <source>
        <dbReference type="ARBA" id="ARBA00023180"/>
    </source>
</evidence>
<keyword evidence="7" id="KW-1015">Disulfide bond</keyword>
<evidence type="ECO:0000313" key="14">
    <source>
        <dbReference type="Proteomes" id="UP001519460"/>
    </source>
</evidence>
<dbReference type="PANTHER" id="PTHR25466">
    <property type="entry name" value="T-LYMPHOCYTE ACTIVATION ANTIGEN"/>
    <property type="match status" value="1"/>
</dbReference>
<keyword evidence="9" id="KW-0325">Glycoprotein</keyword>
<keyword evidence="5" id="KW-1133">Transmembrane helix</keyword>
<keyword evidence="10" id="KW-0393">Immunoglobulin domain</keyword>
<evidence type="ECO:0000256" key="5">
    <source>
        <dbReference type="ARBA" id="ARBA00022989"/>
    </source>
</evidence>
<keyword evidence="2" id="KW-1003">Cell membrane</keyword>
<evidence type="ECO:0000256" key="3">
    <source>
        <dbReference type="ARBA" id="ARBA00022692"/>
    </source>
</evidence>
<feature type="domain" description="Immunoglobulin" evidence="12">
    <location>
        <begin position="344"/>
        <end position="445"/>
    </location>
</feature>
<reference evidence="13 14" key="1">
    <citation type="journal article" date="2023" name="Sci. Data">
        <title>Genome assembly of the Korean intertidal mud-creeper Batillaria attramentaria.</title>
        <authorList>
            <person name="Patra A.K."/>
            <person name="Ho P.T."/>
            <person name="Jun S."/>
            <person name="Lee S.J."/>
            <person name="Kim Y."/>
            <person name="Won Y.J."/>
        </authorList>
    </citation>
    <scope>NUCLEOTIDE SEQUENCE [LARGE SCALE GENOMIC DNA]</scope>
    <source>
        <strain evidence="13">Wonlab-2016</strain>
    </source>
</reference>
<evidence type="ECO:0000313" key="13">
    <source>
        <dbReference type="EMBL" id="KAK7482273.1"/>
    </source>
</evidence>
<proteinExistence type="predicted"/>
<dbReference type="Pfam" id="PF07686">
    <property type="entry name" value="V-set"/>
    <property type="match status" value="1"/>
</dbReference>
<evidence type="ECO:0000256" key="2">
    <source>
        <dbReference type="ARBA" id="ARBA00022475"/>
    </source>
</evidence>
<evidence type="ECO:0000256" key="7">
    <source>
        <dbReference type="ARBA" id="ARBA00023157"/>
    </source>
</evidence>
<dbReference type="InterPro" id="IPR036179">
    <property type="entry name" value="Ig-like_dom_sf"/>
</dbReference>
<dbReference type="Gene3D" id="2.60.40.10">
    <property type="entry name" value="Immunoglobulins"/>
    <property type="match status" value="5"/>
</dbReference>
<feature type="signal peptide" evidence="11">
    <location>
        <begin position="1"/>
        <end position="24"/>
    </location>
</feature>
<dbReference type="EMBL" id="JACVVK020000248">
    <property type="protein sequence ID" value="KAK7482273.1"/>
    <property type="molecule type" value="Genomic_DNA"/>
</dbReference>
<feature type="domain" description="Immunoglobulin" evidence="12">
    <location>
        <begin position="521"/>
        <end position="585"/>
    </location>
</feature>
<protein>
    <recommendedName>
        <fullName evidence="12">Immunoglobulin domain-containing protein</fullName>
    </recommendedName>
</protein>
<feature type="domain" description="Immunoglobulin" evidence="12">
    <location>
        <begin position="204"/>
        <end position="305"/>
    </location>
</feature>
<dbReference type="PANTHER" id="PTHR25466:SF9">
    <property type="entry name" value="FIBRONECTIN TYPE-III DOMAIN-CONTAINING PROTEIN"/>
    <property type="match status" value="1"/>
</dbReference>
<feature type="chain" id="PRO_5044771290" description="Immunoglobulin domain-containing protein" evidence="11">
    <location>
        <begin position="25"/>
        <end position="825"/>
    </location>
</feature>
<dbReference type="InterPro" id="IPR013106">
    <property type="entry name" value="Ig_V-set"/>
</dbReference>
<sequence length="825" mass="90015">MANLNLCCIRHLFTVGIFISATAGLEWAENSVDDGAQLEACLGETVTFPWQFTTSDDETVVNVEWHKTSEGIQTILAIHNDGVFFPSPATNLKLSMIQNAGLQVSNFTWTDFGTYRVTVNTLQHGVLKSSSRTAVLSLPEVAKMVLGEAVLLAVVGMFLTGHQTCSVGHGNLNLCGCIRHLFTVGIVISATAGLEWAENSVDDGAQLEACLGETVTFSWQFTTSDDETVVNVEWHKTSEGIQTILATYTDGVFFPSPATNLKLSMIQNAGLQVSNFTWTDFGTYRVTVNTLQHGVFKSSYRTAVLSLPEVAKMVRDEAVLLAIVGMFLTATAGLEWAENSVDDGAQLEACLGETVTFSWQFTTSDDETVVNVEWHKTSEGIQTILATYTDGVFFPSPATNLKLSMIQNAGLQVSNFTWTDFGKYRVTVNTLQHGVLKSSSRTAVLSLPEVAKMVRDEAVLLAIVGMFLTVSSGLEWTEKSLVDGATKEACLSDTVSFPWHFTLAEDETIVNLEWHKKSDGVETTLAMYNGQVFFKSPLTDLKLSLLPNAGLQVSNFTWTDFGTYRVTVNTQQNGVFKSNSRAAVLSPPDAPVLAGGRLVAQMVPRPITDNTTGELHVQLVCGNFVYLGTRKPLVVWKVAKMVRDEAVLLAIVGMFLTVSSGLEWTEKSLVDGANKEACLSDTVSFPWHFTLAEDETIVNVEWHRKSDGVETMLAIYNGGLFFKSPLIHLKLSLLPNAGLQVSNFSWTDFGTYRVTVKTQQHGALKTSSRSAVLSIPDAPIIAGGRLVAQMVPRSVTDNTTGELHVQLACGNFVRFGTRPPSVVWK</sequence>
<evidence type="ECO:0000256" key="6">
    <source>
        <dbReference type="ARBA" id="ARBA00023136"/>
    </source>
</evidence>
<keyword evidence="3" id="KW-0812">Transmembrane</keyword>
<feature type="non-terminal residue" evidence="13">
    <location>
        <position position="825"/>
    </location>
</feature>
<keyword evidence="6" id="KW-0472">Membrane</keyword>
<keyword evidence="4 11" id="KW-0732">Signal</keyword>
<organism evidence="13 14">
    <name type="scientific">Batillaria attramentaria</name>
    <dbReference type="NCBI Taxonomy" id="370345"/>
    <lineage>
        <taxon>Eukaryota</taxon>
        <taxon>Metazoa</taxon>
        <taxon>Spiralia</taxon>
        <taxon>Lophotrochozoa</taxon>
        <taxon>Mollusca</taxon>
        <taxon>Gastropoda</taxon>
        <taxon>Caenogastropoda</taxon>
        <taxon>Sorbeoconcha</taxon>
        <taxon>Cerithioidea</taxon>
        <taxon>Batillariidae</taxon>
        <taxon>Batillaria</taxon>
    </lineage>
</organism>
<dbReference type="InterPro" id="IPR003599">
    <property type="entry name" value="Ig_sub"/>
</dbReference>
<dbReference type="SUPFAM" id="SSF48726">
    <property type="entry name" value="Immunoglobulin"/>
    <property type="match status" value="3"/>
</dbReference>
<comment type="subcellular location">
    <subcellularLocation>
        <location evidence="1">Cell membrane</location>
        <topology evidence="1">Single-pass type I membrane protein</topology>
    </subcellularLocation>
</comment>